<dbReference type="Pfam" id="PF13705">
    <property type="entry name" value="TRC8_N"/>
    <property type="match status" value="1"/>
</dbReference>
<evidence type="ECO:0000256" key="9">
    <source>
        <dbReference type="SAM" id="MobiDB-lite"/>
    </source>
</evidence>
<proteinExistence type="evidence at transcript level"/>
<dbReference type="PANTHER" id="PTHR22763:SF163">
    <property type="entry name" value="E3 UBIQUITIN-PROTEIN LIGASE RNF139"/>
    <property type="match status" value="1"/>
</dbReference>
<keyword evidence="5" id="KW-0862">Zinc</keyword>
<evidence type="ECO:0000256" key="6">
    <source>
        <dbReference type="ARBA" id="ARBA00022989"/>
    </source>
</evidence>
<dbReference type="GO" id="GO:0043161">
    <property type="term" value="P:proteasome-mediated ubiquitin-dependent protein catabolic process"/>
    <property type="evidence" value="ECO:0007669"/>
    <property type="project" value="TreeGrafter"/>
</dbReference>
<dbReference type="InterPro" id="IPR050731">
    <property type="entry name" value="HRD1_E3_ubiq-ligases"/>
</dbReference>
<evidence type="ECO:0000256" key="10">
    <source>
        <dbReference type="SAM" id="Phobius"/>
    </source>
</evidence>
<organism evidence="12">
    <name type="scientific">Hirondellea gigas</name>
    <dbReference type="NCBI Taxonomy" id="1518452"/>
    <lineage>
        <taxon>Eukaryota</taxon>
        <taxon>Metazoa</taxon>
        <taxon>Ecdysozoa</taxon>
        <taxon>Arthropoda</taxon>
        <taxon>Crustacea</taxon>
        <taxon>Multicrustacea</taxon>
        <taxon>Malacostraca</taxon>
        <taxon>Eumalacostraca</taxon>
        <taxon>Peracarida</taxon>
        <taxon>Amphipoda</taxon>
        <taxon>Amphilochidea</taxon>
        <taxon>Lysianassida</taxon>
        <taxon>Lysianassidira</taxon>
        <taxon>Lysianassoidea</taxon>
        <taxon>Lysianassidae</taxon>
        <taxon>Hirondellea</taxon>
    </lineage>
</organism>
<dbReference type="PANTHER" id="PTHR22763">
    <property type="entry name" value="RING ZINC FINGER PROTEIN"/>
    <property type="match status" value="1"/>
</dbReference>
<keyword evidence="7 10" id="KW-0472">Membrane</keyword>
<dbReference type="GO" id="GO:0036513">
    <property type="term" value="C:Derlin-1 retrotranslocation complex"/>
    <property type="evidence" value="ECO:0007669"/>
    <property type="project" value="TreeGrafter"/>
</dbReference>
<feature type="transmembrane region" description="Helical" evidence="10">
    <location>
        <begin position="497"/>
        <end position="525"/>
    </location>
</feature>
<keyword evidence="6 10" id="KW-1133">Transmembrane helix</keyword>
<feature type="region of interest" description="Disordered" evidence="9">
    <location>
        <begin position="705"/>
        <end position="745"/>
    </location>
</feature>
<dbReference type="SMART" id="SM00184">
    <property type="entry name" value="RING"/>
    <property type="match status" value="1"/>
</dbReference>
<keyword evidence="3" id="KW-0479">Metal-binding</keyword>
<evidence type="ECO:0000256" key="5">
    <source>
        <dbReference type="ARBA" id="ARBA00022833"/>
    </source>
</evidence>
<feature type="transmembrane region" description="Helical" evidence="10">
    <location>
        <begin position="469"/>
        <end position="490"/>
    </location>
</feature>
<evidence type="ECO:0000256" key="3">
    <source>
        <dbReference type="ARBA" id="ARBA00022723"/>
    </source>
</evidence>
<keyword evidence="4 8" id="KW-0863">Zinc-finger</keyword>
<feature type="compositionally biased region" description="Basic and acidic residues" evidence="9">
    <location>
        <begin position="721"/>
        <end position="745"/>
    </location>
</feature>
<evidence type="ECO:0000313" key="12">
    <source>
        <dbReference type="EMBL" id="LAC26551.1"/>
    </source>
</evidence>
<feature type="transmembrane region" description="Helical" evidence="10">
    <location>
        <begin position="105"/>
        <end position="126"/>
    </location>
</feature>
<dbReference type="InterPro" id="IPR025754">
    <property type="entry name" value="TRC8_N_dom"/>
</dbReference>
<dbReference type="GO" id="GO:0036503">
    <property type="term" value="P:ERAD pathway"/>
    <property type="evidence" value="ECO:0007669"/>
    <property type="project" value="TreeGrafter"/>
</dbReference>
<evidence type="ECO:0000256" key="7">
    <source>
        <dbReference type="ARBA" id="ARBA00023136"/>
    </source>
</evidence>
<feature type="transmembrane region" description="Helical" evidence="10">
    <location>
        <begin position="404"/>
        <end position="422"/>
    </location>
</feature>
<evidence type="ECO:0000259" key="11">
    <source>
        <dbReference type="PROSITE" id="PS50089"/>
    </source>
</evidence>
<evidence type="ECO:0000256" key="8">
    <source>
        <dbReference type="PROSITE-ProRule" id="PRU00175"/>
    </source>
</evidence>
<keyword evidence="2 10" id="KW-0812">Transmembrane</keyword>
<evidence type="ECO:0000256" key="2">
    <source>
        <dbReference type="ARBA" id="ARBA00022692"/>
    </source>
</evidence>
<feature type="transmembrane region" description="Helical" evidence="10">
    <location>
        <begin position="138"/>
        <end position="156"/>
    </location>
</feature>
<dbReference type="PROSITE" id="PS50089">
    <property type="entry name" value="ZF_RING_2"/>
    <property type="match status" value="1"/>
</dbReference>
<dbReference type="CDD" id="cd16476">
    <property type="entry name" value="RING-H2_RNF139-like"/>
    <property type="match status" value="1"/>
</dbReference>
<feature type="domain" description="RING-type" evidence="11">
    <location>
        <begin position="626"/>
        <end position="664"/>
    </location>
</feature>
<evidence type="ECO:0000256" key="4">
    <source>
        <dbReference type="ARBA" id="ARBA00022771"/>
    </source>
</evidence>
<dbReference type="AlphaFoldDB" id="A0A6A7G797"/>
<dbReference type="InterPro" id="IPR013083">
    <property type="entry name" value="Znf_RING/FYVE/PHD"/>
</dbReference>
<accession>A0A6A7G797</accession>
<feature type="transmembrane region" description="Helical" evidence="10">
    <location>
        <begin position="434"/>
        <end position="457"/>
    </location>
</feature>
<reference evidence="12" key="1">
    <citation type="submission" date="2017-11" db="EMBL/GenBank/DDBJ databases">
        <title>The sensing device of the deep-sea amphipod.</title>
        <authorList>
            <person name="Kobayashi H."/>
            <person name="Nagahama T."/>
            <person name="Arai W."/>
            <person name="Sasagawa Y."/>
            <person name="Umeda M."/>
            <person name="Hayashi T."/>
            <person name="Nikaido I."/>
            <person name="Watanabe H."/>
            <person name="Oguri K."/>
            <person name="Kitazato H."/>
            <person name="Fujioka K."/>
            <person name="Kido Y."/>
            <person name="Takami H."/>
        </authorList>
    </citation>
    <scope>NUCLEOTIDE SEQUENCE</scope>
    <source>
        <tissue evidence="12">Whole body</tissue>
    </source>
</reference>
<dbReference type="Pfam" id="PF13923">
    <property type="entry name" value="zf-C3HC4_2"/>
    <property type="match status" value="1"/>
</dbReference>
<sequence>MDLNVNGAAATYASLLMRVPPLFIMDEILKISFGFAPTDTVPIKEPSYDESYNTPFWSKSYNGQQEPMSGVSEYILDSSELPELYHQQPHNTTILTEHEPHLLPFLMSPVLPLVLKVIFLTLAFLLSKVWFSLCWPHLLSLYSVLGSLFCVVASYQSNVATVHYFFSSSSNTDVQQPLLLHTLLSLDVTGIVHNSSPVLALGSNYVVQVMLYLAFMHMQVDIEEMVVLKGLMIWSFLLPSCSMLITFSKDITLTFSIACALLPLLLTKWRIIKNIPYAIGVIIRGIRYAQEAINNFGVHAVLEREWVRLNVPNVLRLFWILRVANFLVFSVAKHLHELDSFSLFTLLNPVILYSLFKSTLTYGCDTVIALLGMTSIVYYVSHYIGVFFQMLLLTGEDDDRNMGTVSAILFFVLAEQSGLTVLENEKRYIRLCRNFCLLFTAMLYFVHNMVNTVLMSLSASRNPSVYRHARALGVCSILLLLPLSLLYALWSVFTLSTWLLAVSAFSVQVIIKTLVTVLLYTLFLADAYDSLLLDNLDDYVYYIKAFGNTIEFLFGIVLFFNGLWIYFFESGGAIRALMMCVHAYINIWCEAKNGWSAFIKRRNAVNKIASIPNATRKQLQEHNDVCAICFQMLTAAKITKCKHFYHEICLRKWLYVQDTCPLCHAILYNIDSADNSADNAGQDIAQLDDLVADAIDVVDPAVIPRVNNDIPSEEGEQNAEETGHDNDDYHYDHDGSTDEDSVARS</sequence>
<dbReference type="GO" id="GO:0008270">
    <property type="term" value="F:zinc ion binding"/>
    <property type="evidence" value="ECO:0007669"/>
    <property type="project" value="UniProtKB-KW"/>
</dbReference>
<comment type="subcellular location">
    <subcellularLocation>
        <location evidence="1">Membrane</location>
        <topology evidence="1">Multi-pass membrane protein</topology>
    </subcellularLocation>
</comment>
<dbReference type="SUPFAM" id="SSF57850">
    <property type="entry name" value="RING/U-box"/>
    <property type="match status" value="1"/>
</dbReference>
<dbReference type="Gene3D" id="3.30.40.10">
    <property type="entry name" value="Zinc/RING finger domain, C3HC4 (zinc finger)"/>
    <property type="match status" value="1"/>
</dbReference>
<feature type="transmembrane region" description="Helical" evidence="10">
    <location>
        <begin position="227"/>
        <end position="245"/>
    </location>
</feature>
<name>A0A6A7G797_9CRUS</name>
<dbReference type="EMBL" id="IACT01007434">
    <property type="protein sequence ID" value="LAC26551.1"/>
    <property type="molecule type" value="mRNA"/>
</dbReference>
<evidence type="ECO:0000256" key="1">
    <source>
        <dbReference type="ARBA" id="ARBA00004141"/>
    </source>
</evidence>
<feature type="transmembrane region" description="Helical" evidence="10">
    <location>
        <begin position="545"/>
        <end position="568"/>
    </location>
</feature>
<protein>
    <submittedName>
        <fullName evidence="12">Protein TRC8 homolog</fullName>
    </submittedName>
</protein>
<feature type="transmembrane region" description="Helical" evidence="10">
    <location>
        <begin position="251"/>
        <end position="267"/>
    </location>
</feature>
<feature type="transmembrane region" description="Helical" evidence="10">
    <location>
        <begin position="198"/>
        <end position="215"/>
    </location>
</feature>
<dbReference type="InterPro" id="IPR001841">
    <property type="entry name" value="Znf_RING"/>
</dbReference>
<dbReference type="GO" id="GO:0061630">
    <property type="term" value="F:ubiquitin protein ligase activity"/>
    <property type="evidence" value="ECO:0007669"/>
    <property type="project" value="TreeGrafter"/>
</dbReference>
<feature type="transmembrane region" description="Helical" evidence="10">
    <location>
        <begin position="368"/>
        <end position="392"/>
    </location>
</feature>